<feature type="domain" description="Flavodoxin-like" evidence="1">
    <location>
        <begin position="3"/>
        <end position="142"/>
    </location>
</feature>
<dbReference type="RefSeq" id="WP_110127706.1">
    <property type="nucleotide sequence ID" value="NZ_QHLY01000012.1"/>
</dbReference>
<dbReference type="Proteomes" id="UP000246722">
    <property type="component" value="Unassembled WGS sequence"/>
</dbReference>
<dbReference type="OrthoDB" id="3253043at2"/>
<dbReference type="InterPro" id="IPR008254">
    <property type="entry name" value="Flavodoxin/NO_synth"/>
</dbReference>
<dbReference type="PROSITE" id="PS50902">
    <property type="entry name" value="FLAVODOXIN_LIKE"/>
    <property type="match status" value="1"/>
</dbReference>
<evidence type="ECO:0000259" key="1">
    <source>
        <dbReference type="PROSITE" id="PS50902"/>
    </source>
</evidence>
<evidence type="ECO:0000313" key="2">
    <source>
        <dbReference type="EMBL" id="PXA68035.1"/>
    </source>
</evidence>
<name>A0A317ZTB4_9MICO</name>
<reference evidence="2 3" key="1">
    <citation type="submission" date="2018-05" db="EMBL/GenBank/DDBJ databases">
        <title>Genetic diversity of glacier-inhabiting Cryobacterium bacteria in China and description of Cryobacterium mengkeensis sp. nov. and Arthrobacter glacialis sp. nov.</title>
        <authorList>
            <person name="Liu Q."/>
            <person name="Xin Y.-H."/>
        </authorList>
    </citation>
    <scope>NUCLEOTIDE SEQUENCE [LARGE SCALE GENOMIC DNA]</scope>
    <source>
        <strain evidence="2 3">SK-1</strain>
    </source>
</reference>
<comment type="caution">
    <text evidence="2">The sequence shown here is derived from an EMBL/GenBank/DDBJ whole genome shotgun (WGS) entry which is preliminary data.</text>
</comment>
<evidence type="ECO:0000313" key="3">
    <source>
        <dbReference type="Proteomes" id="UP000246722"/>
    </source>
</evidence>
<dbReference type="InterPro" id="IPR029039">
    <property type="entry name" value="Flavoprotein-like_sf"/>
</dbReference>
<dbReference type="SUPFAM" id="SSF52218">
    <property type="entry name" value="Flavoproteins"/>
    <property type="match status" value="1"/>
</dbReference>
<dbReference type="Gene3D" id="3.40.50.360">
    <property type="match status" value="1"/>
</dbReference>
<gene>
    <name evidence="2" type="ORF">CTB96_15380</name>
</gene>
<dbReference type="PROSITE" id="PS00201">
    <property type="entry name" value="FLAVODOXIN"/>
    <property type="match status" value="1"/>
</dbReference>
<dbReference type="AlphaFoldDB" id="A0A317ZTB4"/>
<dbReference type="GO" id="GO:0010181">
    <property type="term" value="F:FMN binding"/>
    <property type="evidence" value="ECO:0007669"/>
    <property type="project" value="InterPro"/>
</dbReference>
<dbReference type="GO" id="GO:0009055">
    <property type="term" value="F:electron transfer activity"/>
    <property type="evidence" value="ECO:0007669"/>
    <property type="project" value="InterPro"/>
</dbReference>
<proteinExistence type="predicted"/>
<dbReference type="EMBL" id="QHLY01000012">
    <property type="protein sequence ID" value="PXA68035.1"/>
    <property type="molecule type" value="Genomic_DNA"/>
</dbReference>
<accession>A0A317ZTB4</accession>
<organism evidence="2 3">
    <name type="scientific">Cryobacterium arcticum</name>
    <dbReference type="NCBI Taxonomy" id="670052"/>
    <lineage>
        <taxon>Bacteria</taxon>
        <taxon>Bacillati</taxon>
        <taxon>Actinomycetota</taxon>
        <taxon>Actinomycetes</taxon>
        <taxon>Micrococcales</taxon>
        <taxon>Microbacteriaceae</taxon>
        <taxon>Cryobacterium</taxon>
    </lineage>
</organism>
<protein>
    <submittedName>
        <fullName evidence="2">Flavodoxin</fullName>
    </submittedName>
</protein>
<sequence>MRATVLYDTHYGNTRTIAEVIAGELGSGTTATPVTGFFPGALEGIDVLVIGSPIVGWNSTEPIQAFLAGLTPGSLDGMRAAAFDTRVKHFLHGDAAGKISHALQRAGATIVAHPQGFLVTGSRGPLAADARRKATAWAAFIGSELRATA</sequence>
<keyword evidence="3" id="KW-1185">Reference proteome</keyword>
<dbReference type="InterPro" id="IPR001226">
    <property type="entry name" value="Flavodoxin_CS"/>
</dbReference>